<dbReference type="Gene3D" id="3.50.50.60">
    <property type="entry name" value="FAD/NAD(P)-binding domain"/>
    <property type="match status" value="2"/>
</dbReference>
<dbReference type="OrthoDB" id="361797at2759"/>
<feature type="active site" description="Proton acceptor" evidence="4">
    <location>
        <position position="497"/>
    </location>
</feature>
<comment type="cofactor">
    <cofactor evidence="5">
        <name>FAD</name>
        <dbReference type="ChEBI" id="CHEBI:57692"/>
    </cofactor>
    <text evidence="5">Binds 1 FAD per subunit.</text>
</comment>
<dbReference type="InterPro" id="IPR016156">
    <property type="entry name" value="FAD/NAD-linked_Rdtase_dimer_sf"/>
</dbReference>
<evidence type="ECO:0000256" key="3">
    <source>
        <dbReference type="ARBA" id="ARBA00022827"/>
    </source>
</evidence>
<evidence type="ECO:0000259" key="8">
    <source>
        <dbReference type="Pfam" id="PF02852"/>
    </source>
</evidence>
<feature type="binding site" evidence="5">
    <location>
        <begin position="225"/>
        <end position="232"/>
    </location>
    <ligand>
        <name>NAD(+)</name>
        <dbReference type="ChEBI" id="CHEBI:57540"/>
    </ligand>
</feature>
<proteinExistence type="inferred from homology"/>
<dbReference type="GeneID" id="63861174"/>
<dbReference type="PIRSF" id="PIRSF000350">
    <property type="entry name" value="Mercury_reductase_MerA"/>
    <property type="match status" value="1"/>
</dbReference>
<evidence type="ECO:0000256" key="1">
    <source>
        <dbReference type="ARBA" id="ARBA00007532"/>
    </source>
</evidence>
<dbReference type="InterPro" id="IPR001100">
    <property type="entry name" value="Pyr_nuc-diS_OxRdtase"/>
</dbReference>
<keyword evidence="2" id="KW-0285">Flavoprotein</keyword>
<dbReference type="Pfam" id="PF07992">
    <property type="entry name" value="Pyr_redox_2"/>
    <property type="match status" value="1"/>
</dbReference>
<dbReference type="GO" id="GO:0050660">
    <property type="term" value="F:flavin adenine dinucleotide binding"/>
    <property type="evidence" value="ECO:0007669"/>
    <property type="project" value="TreeGrafter"/>
</dbReference>
<protein>
    <submittedName>
        <fullName evidence="10">FAD/NAD(P)-binding domain-containing protein</fullName>
    </submittedName>
</protein>
<keyword evidence="3 5" id="KW-0274">FAD</keyword>
<dbReference type="RefSeq" id="XP_040805579.1">
    <property type="nucleotide sequence ID" value="XM_040943841.1"/>
</dbReference>
<evidence type="ECO:0000259" key="9">
    <source>
        <dbReference type="Pfam" id="PF07992"/>
    </source>
</evidence>
<gene>
    <name evidence="10" type="ORF">BO72DRAFT_444546</name>
</gene>
<dbReference type="InterPro" id="IPR004099">
    <property type="entry name" value="Pyr_nucl-diS_OxRdtase_dimer"/>
</dbReference>
<evidence type="ECO:0000313" key="10">
    <source>
        <dbReference type="EMBL" id="RAK81569.1"/>
    </source>
</evidence>
<dbReference type="PRINTS" id="PR00368">
    <property type="entry name" value="FADPNR"/>
</dbReference>
<evidence type="ECO:0000313" key="11">
    <source>
        <dbReference type="Proteomes" id="UP000249789"/>
    </source>
</evidence>
<dbReference type="Pfam" id="PF02852">
    <property type="entry name" value="Pyr_redox_dim"/>
    <property type="match status" value="1"/>
</dbReference>
<name>A0A8G1RZ74_9EURO</name>
<keyword evidence="11" id="KW-1185">Reference proteome</keyword>
<feature type="domain" description="Pyridine nucleotide-disulphide oxidoreductase dimerisation" evidence="8">
    <location>
        <begin position="397"/>
        <end position="506"/>
    </location>
</feature>
<evidence type="ECO:0000256" key="7">
    <source>
        <dbReference type="SAM" id="MobiDB-lite"/>
    </source>
</evidence>
<feature type="binding site" evidence="5">
    <location>
        <position position="76"/>
    </location>
    <ligand>
        <name>FAD</name>
        <dbReference type="ChEBI" id="CHEBI:57692"/>
    </ligand>
</feature>
<dbReference type="SUPFAM" id="SSF55424">
    <property type="entry name" value="FAD/NAD-linked reductases, dimerisation (C-terminal) domain"/>
    <property type="match status" value="1"/>
</dbReference>
<feature type="binding site" evidence="5">
    <location>
        <position position="358"/>
    </location>
    <ligand>
        <name>FAD</name>
        <dbReference type="ChEBI" id="CHEBI:57692"/>
    </ligand>
</feature>
<evidence type="ECO:0000256" key="4">
    <source>
        <dbReference type="PIRSR" id="PIRSR000350-2"/>
    </source>
</evidence>
<dbReference type="InterPro" id="IPR023753">
    <property type="entry name" value="FAD/NAD-binding_dom"/>
</dbReference>
<dbReference type="Proteomes" id="UP000249789">
    <property type="component" value="Unassembled WGS sequence"/>
</dbReference>
<evidence type="ECO:0000256" key="2">
    <source>
        <dbReference type="ARBA" id="ARBA00022630"/>
    </source>
</evidence>
<dbReference type="PANTHER" id="PTHR43014:SF2">
    <property type="entry name" value="MERCURIC REDUCTASE"/>
    <property type="match status" value="1"/>
</dbReference>
<accession>A0A8G1RZ74</accession>
<organism evidence="10 11">
    <name type="scientific">Aspergillus fijiensis CBS 313.89</name>
    <dbReference type="NCBI Taxonomy" id="1448319"/>
    <lineage>
        <taxon>Eukaryota</taxon>
        <taxon>Fungi</taxon>
        <taxon>Dikarya</taxon>
        <taxon>Ascomycota</taxon>
        <taxon>Pezizomycotina</taxon>
        <taxon>Eurotiomycetes</taxon>
        <taxon>Eurotiomycetidae</taxon>
        <taxon>Eurotiales</taxon>
        <taxon>Aspergillaceae</taxon>
        <taxon>Aspergillus</taxon>
    </lineage>
</organism>
<dbReference type="VEuPathDB" id="FungiDB:BO72DRAFT_444546"/>
<feature type="domain" description="FAD/NAD(P)-binding" evidence="9">
    <location>
        <begin position="30"/>
        <end position="370"/>
    </location>
</feature>
<keyword evidence="5" id="KW-0547">Nucleotide-binding</keyword>
<comment type="similarity">
    <text evidence="1">Belongs to the class-I pyridine nucleotide-disulfide oxidoreductase family.</text>
</comment>
<feature type="binding site" evidence="5">
    <location>
        <position position="317"/>
    </location>
    <ligand>
        <name>NAD(+)</name>
        <dbReference type="ChEBI" id="CHEBI:57540"/>
    </ligand>
</feature>
<sequence>MSVRSIVRSTLQRQRLLTRKMATVAAPTHYDAIIIGSGQGGTPLAKALAEAQHKTALIERAHVGGCCVNEGCTPTKTMIASGRVAELTRRGPGYGVHVPGLSRSDTDERDQDQSQNPIVIEMERVRQRKREIVESFRSGGERRLEAAGVDVLMGEASFVDGRTLAVAMRDGSSKMVTGGTIVINTGCRPSVPQIENLDAIPGDRVLDSTSVMELDRVPEHLVVVGGGYIGVEFGQLFRRLGARVTILHRGTQLLLREDPELARLLLDVFREDGMDVLLETTPVRLQPVTDEGFDVSIRSKQGDRVLSGVTHILFAAGRVPNTEQLNLDAAGVKIDKKGYIATNEFLETSVPSIYALGDVKGPPAFTHVSYDDFRILKSSLLVTHPPAAKQSTRGRLVPYVAFTDPQFAHVGLHEHEAREKYPGKRILTALMPMSYVARALEIDEVRGAMKAVVDGESKLILGFSCLGVEGGELMSVVQMAMAGNLSYEKLQDGIFAHPTLAESLNNLWTFLK</sequence>
<evidence type="ECO:0000256" key="5">
    <source>
        <dbReference type="PIRSR" id="PIRSR000350-3"/>
    </source>
</evidence>
<dbReference type="InterPro" id="IPR036188">
    <property type="entry name" value="FAD/NAD-bd_sf"/>
</dbReference>
<dbReference type="AlphaFoldDB" id="A0A8G1RZ74"/>
<feature type="region of interest" description="Disordered" evidence="7">
    <location>
        <begin position="95"/>
        <end position="114"/>
    </location>
</feature>
<reference evidence="10 11" key="1">
    <citation type="submission" date="2018-02" db="EMBL/GenBank/DDBJ databases">
        <title>The genomes of Aspergillus section Nigri reveals drivers in fungal speciation.</title>
        <authorList>
            <consortium name="DOE Joint Genome Institute"/>
            <person name="Vesth T.C."/>
            <person name="Nybo J."/>
            <person name="Theobald S."/>
            <person name="Brandl J."/>
            <person name="Frisvad J.C."/>
            <person name="Nielsen K.F."/>
            <person name="Lyhne E.K."/>
            <person name="Kogle M.E."/>
            <person name="Kuo A."/>
            <person name="Riley R."/>
            <person name="Clum A."/>
            <person name="Nolan M."/>
            <person name="Lipzen A."/>
            <person name="Salamov A."/>
            <person name="Henrissat B."/>
            <person name="Wiebenga A."/>
            <person name="De vries R.P."/>
            <person name="Grigoriev I.V."/>
            <person name="Mortensen U.H."/>
            <person name="Andersen M.R."/>
            <person name="Baker S.E."/>
        </authorList>
    </citation>
    <scope>NUCLEOTIDE SEQUENCE [LARGE SCALE GENOMIC DNA]</scope>
    <source>
        <strain evidence="10 11">CBS 313.89</strain>
    </source>
</reference>
<dbReference type="PANTHER" id="PTHR43014">
    <property type="entry name" value="MERCURIC REDUCTASE"/>
    <property type="match status" value="1"/>
</dbReference>
<dbReference type="EMBL" id="KZ824625">
    <property type="protein sequence ID" value="RAK81569.1"/>
    <property type="molecule type" value="Genomic_DNA"/>
</dbReference>
<dbReference type="PRINTS" id="PR00411">
    <property type="entry name" value="PNDRDTASEI"/>
</dbReference>
<dbReference type="GO" id="GO:0003955">
    <property type="term" value="F:NAD(P)H dehydrogenase (quinone) activity"/>
    <property type="evidence" value="ECO:0007669"/>
    <property type="project" value="TreeGrafter"/>
</dbReference>
<keyword evidence="5" id="KW-0520">NAD</keyword>
<evidence type="ECO:0000256" key="6">
    <source>
        <dbReference type="PIRSR" id="PIRSR000350-4"/>
    </source>
</evidence>
<dbReference type="Gene3D" id="3.30.390.30">
    <property type="match status" value="1"/>
</dbReference>
<feature type="disulfide bond" description="Redox-active" evidence="6">
    <location>
        <begin position="67"/>
        <end position="72"/>
    </location>
</feature>
<dbReference type="SUPFAM" id="SSF51905">
    <property type="entry name" value="FAD/NAD(P)-binding domain"/>
    <property type="match status" value="1"/>
</dbReference>